<proteinExistence type="predicted"/>
<dbReference type="InterPro" id="IPR047121">
    <property type="entry name" value="YjiB-like"/>
</dbReference>
<dbReference type="PANTHER" id="PTHR36448">
    <property type="entry name" value="BLR7373 PROTEIN"/>
    <property type="match status" value="1"/>
</dbReference>
<sequence>MTPELHHFEDDGIIPNNKLPLLIYRHAFSARKEEGALWLEKRFAGQNWSNFWLNGIYNYHHYHSITHEVLGVYAGSASVQFGGESGTIITIDAGDIIIIPAGVGHKNIFSSEDFAVAGAYPEGHSYDVLKGEAGERPFADQRIAAVPIPESDPLLGKNKGLSKIWS</sequence>
<dbReference type="PANTHER" id="PTHR36448:SF2">
    <property type="entry name" value="CUPIN TYPE-1 DOMAIN-CONTAINING PROTEIN"/>
    <property type="match status" value="1"/>
</dbReference>
<gene>
    <name evidence="1" type="ORF">E0F88_06145</name>
</gene>
<evidence type="ECO:0000313" key="1">
    <source>
        <dbReference type="EMBL" id="TDE17467.1"/>
    </source>
</evidence>
<comment type="caution">
    <text evidence="1">The sequence shown here is derived from an EMBL/GenBank/DDBJ whole genome shotgun (WGS) entry which is preliminary data.</text>
</comment>
<name>A0A4R5DUL3_9BACT</name>
<dbReference type="InterPro" id="IPR014710">
    <property type="entry name" value="RmlC-like_jellyroll"/>
</dbReference>
<organism evidence="1 2">
    <name type="scientific">Dyadobacter psychrotolerans</name>
    <dbReference type="NCBI Taxonomy" id="2541721"/>
    <lineage>
        <taxon>Bacteria</taxon>
        <taxon>Pseudomonadati</taxon>
        <taxon>Bacteroidota</taxon>
        <taxon>Cytophagia</taxon>
        <taxon>Cytophagales</taxon>
        <taxon>Spirosomataceae</taxon>
        <taxon>Dyadobacter</taxon>
    </lineage>
</organism>
<dbReference type="RefSeq" id="WP_131957333.1">
    <property type="nucleotide sequence ID" value="NZ_SMFL01000002.1"/>
</dbReference>
<evidence type="ECO:0000313" key="2">
    <source>
        <dbReference type="Proteomes" id="UP000294850"/>
    </source>
</evidence>
<dbReference type="InterPro" id="IPR011051">
    <property type="entry name" value="RmlC_Cupin_sf"/>
</dbReference>
<reference evidence="1 2" key="1">
    <citation type="submission" date="2019-03" db="EMBL/GenBank/DDBJ databases">
        <title>Dyadobacter AR-3-6 sp. nov., isolated from arctic soil.</title>
        <authorList>
            <person name="Chaudhary D.K."/>
        </authorList>
    </citation>
    <scope>NUCLEOTIDE SEQUENCE [LARGE SCALE GENOMIC DNA]</scope>
    <source>
        <strain evidence="1 2">AR-3-6</strain>
    </source>
</reference>
<dbReference type="EMBL" id="SMFL01000002">
    <property type="protein sequence ID" value="TDE17467.1"/>
    <property type="molecule type" value="Genomic_DNA"/>
</dbReference>
<dbReference type="PIRSF" id="PIRSF019307">
    <property type="entry name" value="UCP019307"/>
    <property type="match status" value="1"/>
</dbReference>
<dbReference type="Proteomes" id="UP000294850">
    <property type="component" value="Unassembled WGS sequence"/>
</dbReference>
<dbReference type="InterPro" id="IPR014500">
    <property type="entry name" value="UCP019307_cupin"/>
</dbReference>
<protein>
    <submittedName>
        <fullName evidence="1">Cupin</fullName>
    </submittedName>
</protein>
<dbReference type="CDD" id="cd02219">
    <property type="entry name" value="cupin_YjlB-like"/>
    <property type="match status" value="1"/>
</dbReference>
<dbReference type="OrthoDB" id="9791759at2"/>
<dbReference type="SUPFAM" id="SSF51182">
    <property type="entry name" value="RmlC-like cupins"/>
    <property type="match status" value="1"/>
</dbReference>
<keyword evidence="2" id="KW-1185">Reference proteome</keyword>
<dbReference type="AlphaFoldDB" id="A0A4R5DUL3"/>
<dbReference type="Gene3D" id="2.60.120.10">
    <property type="entry name" value="Jelly Rolls"/>
    <property type="match status" value="1"/>
</dbReference>
<accession>A0A4R5DUL3</accession>